<evidence type="ECO:0000313" key="6">
    <source>
        <dbReference type="EMBL" id="MBM9432647.1"/>
    </source>
</evidence>
<dbReference type="PROSITE" id="PS51846">
    <property type="entry name" value="CNNM"/>
    <property type="match status" value="1"/>
</dbReference>
<dbReference type="InterPro" id="IPR002550">
    <property type="entry name" value="CNNM"/>
</dbReference>
<dbReference type="EMBL" id="JAFFJS010000001">
    <property type="protein sequence ID" value="MBM9432647.1"/>
    <property type="molecule type" value="Genomic_DNA"/>
</dbReference>
<sequence>MSPWITVAVTTALIVLSAFFVVIEFALLGARRHRLEEEAPASRPARAALRGMNQLTLMLAAAQFGITACTFSLGAVTKPAMDGALTPILETWGLPASIADVSSFLVSLFFVTFLHLVVGEMAPKSWAIAHPEKAAKIIGIPANALINVLRPLLVWVNSIADKLVKASGVEPVDRAAIGGRDADTIHQLVELSARSGTLDKSFAAPMTGALSFESRTLGDIIAGRPAPTGVAADARVRTVHETVIASGHLRVLISHEDGVHVIHVRDTLLADPDAAAAPFAQEALTLAPSTKLHDALLAMKRRGRQISLVADGSDIAGVVTIDDLLEHILPTERLTGESDRGVTL</sequence>
<dbReference type="InterPro" id="IPR051676">
    <property type="entry name" value="UPF0053_domain"/>
</dbReference>
<feature type="transmembrane region" description="Helical" evidence="4">
    <location>
        <begin position="55"/>
        <end position="76"/>
    </location>
</feature>
<feature type="domain" description="CNNM transmembrane" evidence="5">
    <location>
        <begin position="1"/>
        <end position="202"/>
    </location>
</feature>
<feature type="transmembrane region" description="Helical" evidence="4">
    <location>
        <begin position="6"/>
        <end position="28"/>
    </location>
</feature>
<dbReference type="InterPro" id="IPR000644">
    <property type="entry name" value="CBS_dom"/>
</dbReference>
<dbReference type="RefSeq" id="WP_187996111.1">
    <property type="nucleotide sequence ID" value="NZ_JACEXG010000001.1"/>
</dbReference>
<organism evidence="6 7">
    <name type="scientific">Flaviflexus equikiangi</name>
    <dbReference type="NCBI Taxonomy" id="2758573"/>
    <lineage>
        <taxon>Bacteria</taxon>
        <taxon>Bacillati</taxon>
        <taxon>Actinomycetota</taxon>
        <taxon>Actinomycetes</taxon>
        <taxon>Actinomycetales</taxon>
        <taxon>Actinomycetaceae</taxon>
        <taxon>Flaviflexus</taxon>
    </lineage>
</organism>
<dbReference type="Pfam" id="PF01595">
    <property type="entry name" value="CNNM"/>
    <property type="match status" value="1"/>
</dbReference>
<dbReference type="PANTHER" id="PTHR43099:SF5">
    <property type="entry name" value="HLYC_CORC FAMILY TRANSPORTER"/>
    <property type="match status" value="1"/>
</dbReference>
<keyword evidence="7" id="KW-1185">Reference proteome</keyword>
<keyword evidence="3 4" id="KW-0472">Membrane</keyword>
<evidence type="ECO:0000256" key="4">
    <source>
        <dbReference type="SAM" id="Phobius"/>
    </source>
</evidence>
<protein>
    <submittedName>
        <fullName evidence="6">DUF21 domain-containing protein</fullName>
    </submittedName>
</protein>
<proteinExistence type="predicted"/>
<comment type="subcellular location">
    <subcellularLocation>
        <location evidence="1">Cell membrane</location>
        <topology evidence="1">Multi-pass membrane protein</topology>
    </subcellularLocation>
</comment>
<accession>A0ABS2TFU5</accession>
<reference evidence="7" key="1">
    <citation type="submission" date="2021-02" db="EMBL/GenBank/DDBJ databases">
        <title>Leucobacter sp. CX169.</title>
        <authorList>
            <person name="Cheng Y."/>
        </authorList>
    </citation>
    <scope>NUCLEOTIDE SEQUENCE [LARGE SCALE GENOMIC DNA]</scope>
    <source>
        <strain evidence="7">JY899</strain>
    </source>
</reference>
<dbReference type="Pfam" id="PF00571">
    <property type="entry name" value="CBS"/>
    <property type="match status" value="1"/>
</dbReference>
<dbReference type="InterPro" id="IPR046342">
    <property type="entry name" value="CBS_dom_sf"/>
</dbReference>
<comment type="caution">
    <text evidence="6">The sequence shown here is derived from an EMBL/GenBank/DDBJ whole genome shotgun (WGS) entry which is preliminary data.</text>
</comment>
<name>A0ABS2TFU5_9ACTO</name>
<keyword evidence="3 4" id="KW-0812">Transmembrane</keyword>
<evidence type="ECO:0000313" key="7">
    <source>
        <dbReference type="Proteomes" id="UP000705983"/>
    </source>
</evidence>
<feature type="transmembrane region" description="Helical" evidence="4">
    <location>
        <begin position="96"/>
        <end position="118"/>
    </location>
</feature>
<evidence type="ECO:0000256" key="1">
    <source>
        <dbReference type="ARBA" id="ARBA00004651"/>
    </source>
</evidence>
<gene>
    <name evidence="6" type="ORF">JVW63_02875</name>
</gene>
<dbReference type="SUPFAM" id="SSF54631">
    <property type="entry name" value="CBS-domain pair"/>
    <property type="match status" value="1"/>
</dbReference>
<dbReference type="Gene3D" id="3.10.580.10">
    <property type="entry name" value="CBS-domain"/>
    <property type="match status" value="1"/>
</dbReference>
<keyword evidence="3 4" id="KW-1133">Transmembrane helix</keyword>
<dbReference type="PANTHER" id="PTHR43099">
    <property type="entry name" value="UPF0053 PROTEIN YRKA"/>
    <property type="match status" value="1"/>
</dbReference>
<keyword evidence="2" id="KW-1003">Cell membrane</keyword>
<evidence type="ECO:0000256" key="2">
    <source>
        <dbReference type="ARBA" id="ARBA00022475"/>
    </source>
</evidence>
<evidence type="ECO:0000256" key="3">
    <source>
        <dbReference type="PROSITE-ProRule" id="PRU01193"/>
    </source>
</evidence>
<dbReference type="Proteomes" id="UP000705983">
    <property type="component" value="Unassembled WGS sequence"/>
</dbReference>
<evidence type="ECO:0000259" key="5">
    <source>
        <dbReference type="PROSITE" id="PS51846"/>
    </source>
</evidence>